<dbReference type="Gene3D" id="3.40.50.720">
    <property type="entry name" value="NAD(P)-binding Rossmann-like Domain"/>
    <property type="match status" value="1"/>
</dbReference>
<dbReference type="GO" id="GO:0016491">
    <property type="term" value="F:oxidoreductase activity"/>
    <property type="evidence" value="ECO:0007669"/>
    <property type="project" value="InterPro"/>
</dbReference>
<dbReference type="Pfam" id="PF13602">
    <property type="entry name" value="ADH_zinc_N_2"/>
    <property type="match status" value="1"/>
</dbReference>
<reference evidence="2 3" key="1">
    <citation type="submission" date="2019-03" db="EMBL/GenBank/DDBJ databases">
        <title>Three New Species of Nocardioides, Nocardioides euryhalodurans sp. nov., Nocardioides seonyuensis sp. nov. and Nocardioides eburneoflavus sp. nov., Iolated from Soil.</title>
        <authorList>
            <person name="Roh S.G."/>
            <person name="Lee C."/>
            <person name="Kim M.-K."/>
            <person name="Kim S.B."/>
        </authorList>
    </citation>
    <scope>NUCLEOTIDE SEQUENCE [LARGE SCALE GENOMIC DNA]</scope>
    <source>
        <strain evidence="2 3">MMS17-SY117</strain>
    </source>
</reference>
<dbReference type="EMBL" id="CP038267">
    <property type="protein sequence ID" value="QBR91820.1"/>
    <property type="molecule type" value="Genomic_DNA"/>
</dbReference>
<dbReference type="Gene3D" id="3.90.180.10">
    <property type="entry name" value="Medium-chain alcohol dehydrogenases, catalytic domain"/>
    <property type="match status" value="1"/>
</dbReference>
<keyword evidence="3" id="KW-1185">Reference proteome</keyword>
<dbReference type="RefSeq" id="WP_135074854.1">
    <property type="nucleotide sequence ID" value="NZ_CP038267.1"/>
</dbReference>
<feature type="domain" description="Enoyl reductase (ER)" evidence="1">
    <location>
        <begin position="12"/>
        <end position="320"/>
    </location>
</feature>
<dbReference type="InterPro" id="IPR011032">
    <property type="entry name" value="GroES-like_sf"/>
</dbReference>
<gene>
    <name evidence="2" type="ORF">EXE57_05685</name>
</gene>
<dbReference type="OrthoDB" id="3175656at2"/>
<protein>
    <submittedName>
        <fullName evidence="2">NAD(P)-dependent alcohol dehydrogenase</fullName>
    </submittedName>
</protein>
<dbReference type="InterPro" id="IPR013154">
    <property type="entry name" value="ADH-like_N"/>
</dbReference>
<evidence type="ECO:0000259" key="1">
    <source>
        <dbReference type="SMART" id="SM00829"/>
    </source>
</evidence>
<dbReference type="InterPro" id="IPR020843">
    <property type="entry name" value="ER"/>
</dbReference>
<dbReference type="PANTHER" id="PTHR44013:SF1">
    <property type="entry name" value="ZINC-TYPE ALCOHOL DEHYDROGENASE-LIKE PROTEIN C16A3.02C"/>
    <property type="match status" value="1"/>
</dbReference>
<dbReference type="CDD" id="cd08267">
    <property type="entry name" value="MDR1"/>
    <property type="match status" value="1"/>
</dbReference>
<evidence type="ECO:0000313" key="3">
    <source>
        <dbReference type="Proteomes" id="UP000294894"/>
    </source>
</evidence>
<sequence>MRAVVHERYGAAQEVLRVRDVPRPTPTGDQVLVRVEAAAVAGDDWHLMAGWPYVARPAIGLLRPRHQTPGREIAGVVEATGPEVRDLVPGDEVFGWGEGGLAEFAAVPEQQLVLKPPTLSSVEAAVVPVSGFTALQALRDAGGVRSGQHALIVGGSGGVGTFAVQIAKAFGAEVTSMQGPGGGGLVRELGADHVLDHTRDDLAAGPTRFDVVVDLVGARALAEYRRALRPDGTLVLVGGSGGRWFKGTGRFLQAAALNALVRQRLRVLVHRDDAEDLRTLAGFVQEGRLRPVVSAVYPLEDVAAAVTHFAGGHGRGKVAVAVTDTTWREVQRHA</sequence>
<proteinExistence type="predicted"/>
<accession>A0A4P7GIM0</accession>
<dbReference type="KEGG" id="noy:EXE57_05685"/>
<dbReference type="PANTHER" id="PTHR44013">
    <property type="entry name" value="ZINC-TYPE ALCOHOL DEHYDROGENASE-LIKE PROTEIN C16A3.02C"/>
    <property type="match status" value="1"/>
</dbReference>
<dbReference type="SUPFAM" id="SSF51735">
    <property type="entry name" value="NAD(P)-binding Rossmann-fold domains"/>
    <property type="match status" value="1"/>
</dbReference>
<dbReference type="InterPro" id="IPR036291">
    <property type="entry name" value="NAD(P)-bd_dom_sf"/>
</dbReference>
<dbReference type="AlphaFoldDB" id="A0A4P7GIM0"/>
<dbReference type="PROSITE" id="PS01162">
    <property type="entry name" value="QOR_ZETA_CRYSTAL"/>
    <property type="match status" value="1"/>
</dbReference>
<organism evidence="2 3">
    <name type="scientific">Nocardioides euryhalodurans</name>
    <dbReference type="NCBI Taxonomy" id="2518370"/>
    <lineage>
        <taxon>Bacteria</taxon>
        <taxon>Bacillati</taxon>
        <taxon>Actinomycetota</taxon>
        <taxon>Actinomycetes</taxon>
        <taxon>Propionibacteriales</taxon>
        <taxon>Nocardioidaceae</taxon>
        <taxon>Nocardioides</taxon>
    </lineage>
</organism>
<dbReference type="Proteomes" id="UP000294894">
    <property type="component" value="Chromosome"/>
</dbReference>
<dbReference type="InterPro" id="IPR002364">
    <property type="entry name" value="Quin_OxRdtase/zeta-crystal_CS"/>
</dbReference>
<evidence type="ECO:0000313" key="2">
    <source>
        <dbReference type="EMBL" id="QBR91820.1"/>
    </source>
</evidence>
<dbReference type="SUPFAM" id="SSF50129">
    <property type="entry name" value="GroES-like"/>
    <property type="match status" value="1"/>
</dbReference>
<dbReference type="GO" id="GO:0008270">
    <property type="term" value="F:zinc ion binding"/>
    <property type="evidence" value="ECO:0007669"/>
    <property type="project" value="InterPro"/>
</dbReference>
<dbReference type="Pfam" id="PF08240">
    <property type="entry name" value="ADH_N"/>
    <property type="match status" value="1"/>
</dbReference>
<name>A0A4P7GIM0_9ACTN</name>
<dbReference type="InterPro" id="IPR052733">
    <property type="entry name" value="Chloroplast_QOR"/>
</dbReference>
<dbReference type="SMART" id="SM00829">
    <property type="entry name" value="PKS_ER"/>
    <property type="match status" value="1"/>
</dbReference>